<dbReference type="InterPro" id="IPR005496">
    <property type="entry name" value="Integral_membrane_TerC"/>
</dbReference>
<comment type="subcellular location">
    <subcellularLocation>
        <location evidence="1">Membrane</location>
        <topology evidence="1">Multi-pass membrane protein</topology>
    </subcellularLocation>
</comment>
<keyword evidence="4 6" id="KW-1133">Transmembrane helix</keyword>
<evidence type="ECO:0000256" key="1">
    <source>
        <dbReference type="ARBA" id="ARBA00004141"/>
    </source>
</evidence>
<evidence type="ECO:0000256" key="3">
    <source>
        <dbReference type="ARBA" id="ARBA00022692"/>
    </source>
</evidence>
<name>A0AAF1D7P2_9PROT</name>
<accession>A0AAF1D7P2</accession>
<evidence type="ECO:0000256" key="6">
    <source>
        <dbReference type="SAM" id="Phobius"/>
    </source>
</evidence>
<dbReference type="PANTHER" id="PTHR30238:SF4">
    <property type="entry name" value="SLL1022 PROTEIN"/>
    <property type="match status" value="1"/>
</dbReference>
<evidence type="ECO:0000313" key="7">
    <source>
        <dbReference type="EMBL" id="QDD13665.1"/>
    </source>
</evidence>
<comment type="similarity">
    <text evidence="2">Belongs to the TerC family.</text>
</comment>
<gene>
    <name evidence="7" type="ORF">FIT61_04310</name>
</gene>
<evidence type="ECO:0000313" key="8">
    <source>
        <dbReference type="Proteomes" id="UP000312102"/>
    </source>
</evidence>
<evidence type="ECO:0000256" key="2">
    <source>
        <dbReference type="ARBA" id="ARBA00007511"/>
    </source>
</evidence>
<feature type="transmembrane region" description="Helical" evidence="6">
    <location>
        <begin position="47"/>
        <end position="69"/>
    </location>
</feature>
<organism evidence="7 8">
    <name type="scientific">Candidatus Methylopumilus rimovensis</name>
    <dbReference type="NCBI Taxonomy" id="2588535"/>
    <lineage>
        <taxon>Bacteria</taxon>
        <taxon>Pseudomonadati</taxon>
        <taxon>Pseudomonadota</taxon>
        <taxon>Betaproteobacteria</taxon>
        <taxon>Nitrosomonadales</taxon>
        <taxon>Methylophilaceae</taxon>
        <taxon>Candidatus Methylopumilus</taxon>
    </lineage>
</organism>
<feature type="transmembrane region" description="Helical" evidence="6">
    <location>
        <begin position="193"/>
        <end position="210"/>
    </location>
</feature>
<feature type="transmembrane region" description="Helical" evidence="6">
    <location>
        <begin position="12"/>
        <end position="35"/>
    </location>
</feature>
<evidence type="ECO:0000256" key="5">
    <source>
        <dbReference type="ARBA" id="ARBA00023136"/>
    </source>
</evidence>
<dbReference type="AlphaFoldDB" id="A0AAF1D7P2"/>
<dbReference type="RefSeq" id="WP_139883483.1">
    <property type="nucleotide sequence ID" value="NZ_CP040986.1"/>
</dbReference>
<dbReference type="PANTHER" id="PTHR30238">
    <property type="entry name" value="MEMBRANE BOUND PREDICTED REDOX MODULATOR"/>
    <property type="match status" value="1"/>
</dbReference>
<dbReference type="EMBL" id="CP040986">
    <property type="protein sequence ID" value="QDD13665.1"/>
    <property type="molecule type" value="Genomic_DNA"/>
</dbReference>
<keyword evidence="5 6" id="KW-0472">Membrane</keyword>
<feature type="transmembrane region" description="Helical" evidence="6">
    <location>
        <begin position="133"/>
        <end position="157"/>
    </location>
</feature>
<keyword evidence="8" id="KW-1185">Reference proteome</keyword>
<feature type="transmembrane region" description="Helical" evidence="6">
    <location>
        <begin position="222"/>
        <end position="240"/>
    </location>
</feature>
<proteinExistence type="inferred from homology"/>
<keyword evidence="3 6" id="KW-0812">Transmembrane</keyword>
<sequence>MLEFILNPNTIIAFFALSAMEIVLGIDNIILISVIVNRLPSEIRESVNRFGLFLALITRVLLLLTLAWVMGLTETLFTLYNQEICGKDLILFFGGLFLLWQACSEIYLEVEAKEESAEKIDSSNLRAKSTQKIFWGAILQIGILNMVFSLDSIITAVGLVNEISIMIAAVLTSVFFMLLAAKPTSDFIHRYPSIKILALSMLILVSLILITESFDIHIPKEYVGFAVAFSLGVEALNIRARHKKKVSE</sequence>
<evidence type="ECO:0000256" key="4">
    <source>
        <dbReference type="ARBA" id="ARBA00022989"/>
    </source>
</evidence>
<reference evidence="7 8" key="1">
    <citation type="journal article" date="2019" name="ISME J.">
        <title>Evolution in action: habitat transition from sediment to the pelagial leads to genome streamlining in Methylophilaceae.</title>
        <authorList>
            <person name="Salcher M."/>
            <person name="Schaefle D."/>
            <person name="Kaspar M."/>
            <person name="Neuenschwander S.M."/>
            <person name="Ghai R."/>
        </authorList>
    </citation>
    <scope>NUCLEOTIDE SEQUENCE [LARGE SCALE GENOMIC DNA]</scope>
    <source>
        <strain evidence="7 8">MMS-RI-1</strain>
    </source>
</reference>
<dbReference type="GO" id="GO:0016020">
    <property type="term" value="C:membrane"/>
    <property type="evidence" value="ECO:0007669"/>
    <property type="project" value="UniProtKB-SubCell"/>
</dbReference>
<feature type="transmembrane region" description="Helical" evidence="6">
    <location>
        <begin position="163"/>
        <end position="181"/>
    </location>
</feature>
<dbReference type="Proteomes" id="UP000312102">
    <property type="component" value="Chromosome"/>
</dbReference>
<protein>
    <submittedName>
        <fullName evidence="7">TerC family protein</fullName>
    </submittedName>
</protein>
<dbReference type="Pfam" id="PF03741">
    <property type="entry name" value="TerC"/>
    <property type="match status" value="1"/>
</dbReference>
<dbReference type="KEGG" id="mrk:FIT61_04310"/>